<evidence type="ECO:0000256" key="7">
    <source>
        <dbReference type="SAM" id="Phobius"/>
    </source>
</evidence>
<keyword evidence="4 10" id="KW-0067">ATP-binding</keyword>
<evidence type="ECO:0000313" key="10">
    <source>
        <dbReference type="EMBL" id="MDR5586378.1"/>
    </source>
</evidence>
<organism evidence="10 11">
    <name type="scientific">Clostridium aquiflavi</name>
    <dbReference type="NCBI Taxonomy" id="3073603"/>
    <lineage>
        <taxon>Bacteria</taxon>
        <taxon>Bacillati</taxon>
        <taxon>Bacillota</taxon>
        <taxon>Clostridia</taxon>
        <taxon>Eubacteriales</taxon>
        <taxon>Clostridiaceae</taxon>
        <taxon>Clostridium</taxon>
    </lineage>
</organism>
<feature type="transmembrane region" description="Helical" evidence="7">
    <location>
        <begin position="58"/>
        <end position="78"/>
    </location>
</feature>
<feature type="transmembrane region" description="Helical" evidence="7">
    <location>
        <begin position="136"/>
        <end position="156"/>
    </location>
</feature>
<evidence type="ECO:0000259" key="9">
    <source>
        <dbReference type="PROSITE" id="PS50929"/>
    </source>
</evidence>
<dbReference type="Pfam" id="PF00005">
    <property type="entry name" value="ABC_tran"/>
    <property type="match status" value="1"/>
</dbReference>
<dbReference type="InterPro" id="IPR017871">
    <property type="entry name" value="ABC_transporter-like_CS"/>
</dbReference>
<protein>
    <submittedName>
        <fullName evidence="10">ABC transporter ATP-binding protein</fullName>
    </submittedName>
</protein>
<dbReference type="EMBL" id="JAVJAN010000005">
    <property type="protein sequence ID" value="MDR5586378.1"/>
    <property type="molecule type" value="Genomic_DNA"/>
</dbReference>
<feature type="transmembrane region" description="Helical" evidence="7">
    <location>
        <begin position="249"/>
        <end position="269"/>
    </location>
</feature>
<dbReference type="GO" id="GO:0005524">
    <property type="term" value="F:ATP binding"/>
    <property type="evidence" value="ECO:0007669"/>
    <property type="project" value="UniProtKB-KW"/>
</dbReference>
<dbReference type="InterPro" id="IPR011527">
    <property type="entry name" value="ABC1_TM_dom"/>
</dbReference>
<dbReference type="Gene3D" id="1.20.1560.10">
    <property type="entry name" value="ABC transporter type 1, transmembrane domain"/>
    <property type="match status" value="1"/>
</dbReference>
<dbReference type="InterPro" id="IPR036640">
    <property type="entry name" value="ABC1_TM_sf"/>
</dbReference>
<dbReference type="SUPFAM" id="SSF90123">
    <property type="entry name" value="ABC transporter transmembrane region"/>
    <property type="match status" value="1"/>
</dbReference>
<dbReference type="Proteomes" id="UP001256646">
    <property type="component" value="Unassembled WGS sequence"/>
</dbReference>
<comment type="subcellular location">
    <subcellularLocation>
        <location evidence="1">Cell membrane</location>
        <topology evidence="1">Multi-pass membrane protein</topology>
    </subcellularLocation>
</comment>
<dbReference type="PROSITE" id="PS50929">
    <property type="entry name" value="ABC_TM1F"/>
    <property type="match status" value="1"/>
</dbReference>
<dbReference type="Pfam" id="PF00664">
    <property type="entry name" value="ABC_membrane"/>
    <property type="match status" value="1"/>
</dbReference>
<evidence type="ECO:0000313" key="11">
    <source>
        <dbReference type="Proteomes" id="UP001256646"/>
    </source>
</evidence>
<name>A0ABU1EDM2_9CLOT</name>
<evidence type="ECO:0000256" key="3">
    <source>
        <dbReference type="ARBA" id="ARBA00022741"/>
    </source>
</evidence>
<accession>A0ABU1EDM2</accession>
<evidence type="ECO:0000256" key="5">
    <source>
        <dbReference type="ARBA" id="ARBA00022989"/>
    </source>
</evidence>
<keyword evidence="2 7" id="KW-0812">Transmembrane</keyword>
<dbReference type="PANTHER" id="PTHR43394:SF1">
    <property type="entry name" value="ATP-BINDING CASSETTE SUB-FAMILY B MEMBER 10, MITOCHONDRIAL"/>
    <property type="match status" value="1"/>
</dbReference>
<evidence type="ECO:0000256" key="6">
    <source>
        <dbReference type="ARBA" id="ARBA00023136"/>
    </source>
</evidence>
<gene>
    <name evidence="10" type="ORF">RGC78_02750</name>
</gene>
<keyword evidence="11" id="KW-1185">Reference proteome</keyword>
<dbReference type="CDD" id="cd07346">
    <property type="entry name" value="ABC_6TM_exporters"/>
    <property type="match status" value="1"/>
</dbReference>
<dbReference type="Gene3D" id="3.40.50.300">
    <property type="entry name" value="P-loop containing nucleotide triphosphate hydrolases"/>
    <property type="match status" value="1"/>
</dbReference>
<dbReference type="PROSITE" id="PS50893">
    <property type="entry name" value="ABC_TRANSPORTER_2"/>
    <property type="match status" value="1"/>
</dbReference>
<sequence>MEETKYSGILSFVQKYNGKMALSIVLSIFSVIFGIIPYFIVTKILTVIILKTGTVSNIIYLSIIGGVGFCLKIILFNLSTAISHKLAYNTINAVRYEIVDKLAFMSMGELKKKKVGEYKQLIIDDMEQLEYPLAHAIPEISSNLLGFIAIITYLFIVDWRLALASLVPIIISFIIYAIMMKGGAMEIFKEFNQGKALLNSSTVEYINGMEVIKAFNQTLSSIEKFSNSVIHFRDVMTKWFSHCWPYLSAYNIIMPASIAFVLPIGATLLRYNKIELSTFIIGMILSLGIAPPIMKLIEFTDNIPTIIFTDSKLKEILSTKELQQNLENIDFKDESIEFNHVNFGYEEEVVLHDISFKIKPKTMTAFVGPSGAGKSTIAKLIARFWDVNEGNIMVGGENIKNIPLKQLMDKISFVSQENFLFDMTIRENIRIGNKIATDDEIESAAKNAGCLDFISKLPKGFETKVGDAGELLSGGERQRIAIARAMIKDAPIVILDEATAFTDPENEEIIQKSINNLTKNKTLIVIAHRLSTIVNANKIILFDKGRIVSEGNHNELLKTSVLYRDMWEAHIGSKSWSVKEGKQCLQH</sequence>
<evidence type="ECO:0000256" key="1">
    <source>
        <dbReference type="ARBA" id="ARBA00004651"/>
    </source>
</evidence>
<dbReference type="PANTHER" id="PTHR43394">
    <property type="entry name" value="ATP-DEPENDENT PERMEASE MDL1, MITOCHONDRIAL"/>
    <property type="match status" value="1"/>
</dbReference>
<proteinExistence type="predicted"/>
<feature type="transmembrane region" description="Helical" evidence="7">
    <location>
        <begin position="161"/>
        <end position="179"/>
    </location>
</feature>
<keyword evidence="6 7" id="KW-0472">Membrane</keyword>
<dbReference type="SMART" id="SM00382">
    <property type="entry name" value="AAA"/>
    <property type="match status" value="1"/>
</dbReference>
<dbReference type="InterPro" id="IPR027417">
    <property type="entry name" value="P-loop_NTPase"/>
</dbReference>
<feature type="domain" description="ABC transporter" evidence="8">
    <location>
        <begin position="336"/>
        <end position="569"/>
    </location>
</feature>
<evidence type="ECO:0000256" key="2">
    <source>
        <dbReference type="ARBA" id="ARBA00022692"/>
    </source>
</evidence>
<dbReference type="InterPro" id="IPR039421">
    <property type="entry name" value="Type_1_exporter"/>
</dbReference>
<dbReference type="PROSITE" id="PS00211">
    <property type="entry name" value="ABC_TRANSPORTER_1"/>
    <property type="match status" value="1"/>
</dbReference>
<dbReference type="RefSeq" id="WP_252223888.1">
    <property type="nucleotide sequence ID" value="NZ_JAVJAN010000005.1"/>
</dbReference>
<keyword evidence="5 7" id="KW-1133">Transmembrane helix</keyword>
<keyword evidence="3" id="KW-0547">Nucleotide-binding</keyword>
<dbReference type="SUPFAM" id="SSF52540">
    <property type="entry name" value="P-loop containing nucleoside triphosphate hydrolases"/>
    <property type="match status" value="1"/>
</dbReference>
<evidence type="ECO:0000259" key="8">
    <source>
        <dbReference type="PROSITE" id="PS50893"/>
    </source>
</evidence>
<feature type="transmembrane region" description="Helical" evidence="7">
    <location>
        <begin position="20"/>
        <end position="46"/>
    </location>
</feature>
<dbReference type="InterPro" id="IPR003593">
    <property type="entry name" value="AAA+_ATPase"/>
</dbReference>
<evidence type="ECO:0000256" key="4">
    <source>
        <dbReference type="ARBA" id="ARBA00022840"/>
    </source>
</evidence>
<dbReference type="InterPro" id="IPR003439">
    <property type="entry name" value="ABC_transporter-like_ATP-bd"/>
</dbReference>
<feature type="domain" description="ABC transmembrane type-1" evidence="9">
    <location>
        <begin position="21"/>
        <end position="305"/>
    </location>
</feature>
<feature type="transmembrane region" description="Helical" evidence="7">
    <location>
        <begin position="276"/>
        <end position="294"/>
    </location>
</feature>
<reference evidence="10 11" key="1">
    <citation type="submission" date="2023-09" db="EMBL/GenBank/DDBJ databases">
        <authorList>
            <person name="Zhai L."/>
        </authorList>
    </citation>
    <scope>NUCLEOTIDE SEQUENCE [LARGE SCALE GENOMIC DNA]</scope>
    <source>
        <strain evidence="10 11">5 N-1</strain>
    </source>
</reference>
<comment type="caution">
    <text evidence="10">The sequence shown here is derived from an EMBL/GenBank/DDBJ whole genome shotgun (WGS) entry which is preliminary data.</text>
</comment>